<feature type="compositionally biased region" description="Polar residues" evidence="1">
    <location>
        <begin position="22"/>
        <end position="31"/>
    </location>
</feature>
<proteinExistence type="predicted"/>
<evidence type="ECO:0000256" key="1">
    <source>
        <dbReference type="SAM" id="MobiDB-lite"/>
    </source>
</evidence>
<accession>A0A5B7HQP9</accession>
<feature type="compositionally biased region" description="Basic residues" evidence="1">
    <location>
        <begin position="1"/>
        <end position="17"/>
    </location>
</feature>
<evidence type="ECO:0000313" key="3">
    <source>
        <dbReference type="Proteomes" id="UP000324222"/>
    </source>
</evidence>
<protein>
    <submittedName>
        <fullName evidence="2">Uncharacterized protein</fullName>
    </submittedName>
</protein>
<reference evidence="2 3" key="1">
    <citation type="submission" date="2019-05" db="EMBL/GenBank/DDBJ databases">
        <title>Another draft genome of Portunus trituberculatus and its Hox gene families provides insights of decapod evolution.</title>
        <authorList>
            <person name="Jeong J.-H."/>
            <person name="Song I."/>
            <person name="Kim S."/>
            <person name="Choi T."/>
            <person name="Kim D."/>
            <person name="Ryu S."/>
            <person name="Kim W."/>
        </authorList>
    </citation>
    <scope>NUCLEOTIDE SEQUENCE [LARGE SCALE GENOMIC DNA]</scope>
    <source>
        <tissue evidence="2">Muscle</tissue>
    </source>
</reference>
<evidence type="ECO:0000313" key="2">
    <source>
        <dbReference type="EMBL" id="MPC72216.1"/>
    </source>
</evidence>
<dbReference type="EMBL" id="VSRR010034338">
    <property type="protein sequence ID" value="MPC72216.1"/>
    <property type="molecule type" value="Genomic_DNA"/>
</dbReference>
<feature type="compositionally biased region" description="Basic residues" evidence="1">
    <location>
        <begin position="34"/>
        <end position="45"/>
    </location>
</feature>
<dbReference type="AlphaFoldDB" id="A0A5B7HQP9"/>
<dbReference type="Proteomes" id="UP000324222">
    <property type="component" value="Unassembled WGS sequence"/>
</dbReference>
<keyword evidence="3" id="KW-1185">Reference proteome</keyword>
<name>A0A5B7HQP9_PORTR</name>
<feature type="region of interest" description="Disordered" evidence="1">
    <location>
        <begin position="1"/>
        <end position="45"/>
    </location>
</feature>
<gene>
    <name evidence="2" type="ORF">E2C01_066514</name>
</gene>
<sequence length="107" mass="12150">MIHFLKTNKGKHGQGRKRNSEQIRSNSTSEHLSPRHSCKQSLHHNTPRNVLQIALYLRTTGIGHTQHAITALARYGERLNKTLIPASIFSHPCCRQCRTVNNTIKTT</sequence>
<comment type="caution">
    <text evidence="2">The sequence shown here is derived from an EMBL/GenBank/DDBJ whole genome shotgun (WGS) entry which is preliminary data.</text>
</comment>
<organism evidence="2 3">
    <name type="scientific">Portunus trituberculatus</name>
    <name type="common">Swimming crab</name>
    <name type="synonym">Neptunus trituberculatus</name>
    <dbReference type="NCBI Taxonomy" id="210409"/>
    <lineage>
        <taxon>Eukaryota</taxon>
        <taxon>Metazoa</taxon>
        <taxon>Ecdysozoa</taxon>
        <taxon>Arthropoda</taxon>
        <taxon>Crustacea</taxon>
        <taxon>Multicrustacea</taxon>
        <taxon>Malacostraca</taxon>
        <taxon>Eumalacostraca</taxon>
        <taxon>Eucarida</taxon>
        <taxon>Decapoda</taxon>
        <taxon>Pleocyemata</taxon>
        <taxon>Brachyura</taxon>
        <taxon>Eubrachyura</taxon>
        <taxon>Portunoidea</taxon>
        <taxon>Portunidae</taxon>
        <taxon>Portuninae</taxon>
        <taxon>Portunus</taxon>
    </lineage>
</organism>